<dbReference type="AlphaFoldDB" id="A0A6J4QTU7"/>
<dbReference type="EMBL" id="CADCVE010000047">
    <property type="protein sequence ID" value="CAA9454913.1"/>
    <property type="molecule type" value="Genomic_DNA"/>
</dbReference>
<keyword evidence="5" id="KW-0804">Transcription</keyword>
<evidence type="ECO:0000256" key="4">
    <source>
        <dbReference type="ARBA" id="ARBA00023125"/>
    </source>
</evidence>
<feature type="domain" description="RNA polymerase sigma factor 70 region 4 type 2" evidence="7">
    <location>
        <begin position="141"/>
        <end position="186"/>
    </location>
</feature>
<protein>
    <submittedName>
        <fullName evidence="8">RNA polymerase ECF-type sigma factor</fullName>
    </submittedName>
</protein>
<evidence type="ECO:0000256" key="3">
    <source>
        <dbReference type="ARBA" id="ARBA00023082"/>
    </source>
</evidence>
<keyword evidence="3" id="KW-0731">Sigma factor</keyword>
<dbReference type="Gene3D" id="1.10.1740.10">
    <property type="match status" value="1"/>
</dbReference>
<dbReference type="InterPro" id="IPR007627">
    <property type="entry name" value="RNA_pol_sigma70_r2"/>
</dbReference>
<dbReference type="Pfam" id="PF08281">
    <property type="entry name" value="Sigma70_r4_2"/>
    <property type="match status" value="1"/>
</dbReference>
<dbReference type="SUPFAM" id="SSF88659">
    <property type="entry name" value="Sigma3 and sigma4 domains of RNA polymerase sigma factors"/>
    <property type="match status" value="1"/>
</dbReference>
<dbReference type="Gene3D" id="1.10.10.10">
    <property type="entry name" value="Winged helix-like DNA-binding domain superfamily/Winged helix DNA-binding domain"/>
    <property type="match status" value="1"/>
</dbReference>
<dbReference type="InterPro" id="IPR013324">
    <property type="entry name" value="RNA_pol_sigma_r3/r4-like"/>
</dbReference>
<dbReference type="GO" id="GO:0016987">
    <property type="term" value="F:sigma factor activity"/>
    <property type="evidence" value="ECO:0007669"/>
    <property type="project" value="UniProtKB-KW"/>
</dbReference>
<keyword evidence="2" id="KW-0805">Transcription regulation</keyword>
<dbReference type="InterPro" id="IPR013325">
    <property type="entry name" value="RNA_pol_sigma_r2"/>
</dbReference>
<comment type="similarity">
    <text evidence="1">Belongs to the sigma-70 factor family. ECF subfamily.</text>
</comment>
<sequence>MKKRTNEQWLAELRGRERDRATEDLRAVLVRGLKVTFAGRVRGLDETAEDLAQDALIRILNNLDSFRGESRFTTWAQRVAVRVAYTELRRRRWRDVSLQEVIERHEGSGRGLGALTDRASSPERETERKMMVETLQRFIAEELTERQREAMVAVMYEGMPLEEAARRIDTNRNALYKLLHDARKKLKKRIEAEGLSSGEVLEAIGEG</sequence>
<keyword evidence="4" id="KW-0238">DNA-binding</keyword>
<dbReference type="GO" id="GO:0006352">
    <property type="term" value="P:DNA-templated transcription initiation"/>
    <property type="evidence" value="ECO:0007669"/>
    <property type="project" value="InterPro"/>
</dbReference>
<evidence type="ECO:0000313" key="8">
    <source>
        <dbReference type="EMBL" id="CAA9454913.1"/>
    </source>
</evidence>
<evidence type="ECO:0000256" key="5">
    <source>
        <dbReference type="ARBA" id="ARBA00023163"/>
    </source>
</evidence>
<dbReference type="GO" id="GO:0003677">
    <property type="term" value="F:DNA binding"/>
    <property type="evidence" value="ECO:0007669"/>
    <property type="project" value="UniProtKB-KW"/>
</dbReference>
<reference evidence="8" key="1">
    <citation type="submission" date="2020-02" db="EMBL/GenBank/DDBJ databases">
        <authorList>
            <person name="Meier V. D."/>
        </authorList>
    </citation>
    <scope>NUCLEOTIDE SEQUENCE</scope>
    <source>
        <strain evidence="8">AVDCRST_MAG28</strain>
    </source>
</reference>
<proteinExistence type="inferred from homology"/>
<dbReference type="InterPro" id="IPR013249">
    <property type="entry name" value="RNA_pol_sigma70_r4_t2"/>
</dbReference>
<evidence type="ECO:0000256" key="2">
    <source>
        <dbReference type="ARBA" id="ARBA00023015"/>
    </source>
</evidence>
<feature type="domain" description="RNA polymerase sigma-70 region 2" evidence="6">
    <location>
        <begin position="36"/>
        <end position="94"/>
    </location>
</feature>
<evidence type="ECO:0000259" key="7">
    <source>
        <dbReference type="Pfam" id="PF08281"/>
    </source>
</evidence>
<dbReference type="InterPro" id="IPR036388">
    <property type="entry name" value="WH-like_DNA-bd_sf"/>
</dbReference>
<dbReference type="SUPFAM" id="SSF88946">
    <property type="entry name" value="Sigma2 domain of RNA polymerase sigma factors"/>
    <property type="match status" value="1"/>
</dbReference>
<dbReference type="InterPro" id="IPR039425">
    <property type="entry name" value="RNA_pol_sigma-70-like"/>
</dbReference>
<evidence type="ECO:0000256" key="1">
    <source>
        <dbReference type="ARBA" id="ARBA00010641"/>
    </source>
</evidence>
<accession>A0A6J4QTU7</accession>
<organism evidence="8">
    <name type="scientific">uncultured Rubrobacteraceae bacterium</name>
    <dbReference type="NCBI Taxonomy" id="349277"/>
    <lineage>
        <taxon>Bacteria</taxon>
        <taxon>Bacillati</taxon>
        <taxon>Actinomycetota</taxon>
        <taxon>Rubrobacteria</taxon>
        <taxon>Rubrobacterales</taxon>
        <taxon>Rubrobacteraceae</taxon>
        <taxon>environmental samples</taxon>
    </lineage>
</organism>
<dbReference type="NCBIfam" id="TIGR02937">
    <property type="entry name" value="sigma70-ECF"/>
    <property type="match status" value="1"/>
</dbReference>
<evidence type="ECO:0000259" key="6">
    <source>
        <dbReference type="Pfam" id="PF04542"/>
    </source>
</evidence>
<dbReference type="PANTHER" id="PTHR43133:SF8">
    <property type="entry name" value="RNA POLYMERASE SIGMA FACTOR HI_1459-RELATED"/>
    <property type="match status" value="1"/>
</dbReference>
<dbReference type="Pfam" id="PF04542">
    <property type="entry name" value="Sigma70_r2"/>
    <property type="match status" value="1"/>
</dbReference>
<dbReference type="PANTHER" id="PTHR43133">
    <property type="entry name" value="RNA POLYMERASE ECF-TYPE SIGMA FACTO"/>
    <property type="match status" value="1"/>
</dbReference>
<gene>
    <name evidence="8" type="ORF">AVDCRST_MAG28-2293</name>
</gene>
<dbReference type="InterPro" id="IPR014284">
    <property type="entry name" value="RNA_pol_sigma-70_dom"/>
</dbReference>
<name>A0A6J4QTU7_9ACTN</name>